<organism evidence="1 2">
    <name type="scientific">Irpex rosettiformis</name>
    <dbReference type="NCBI Taxonomy" id="378272"/>
    <lineage>
        <taxon>Eukaryota</taxon>
        <taxon>Fungi</taxon>
        <taxon>Dikarya</taxon>
        <taxon>Basidiomycota</taxon>
        <taxon>Agaricomycotina</taxon>
        <taxon>Agaricomycetes</taxon>
        <taxon>Polyporales</taxon>
        <taxon>Irpicaceae</taxon>
        <taxon>Irpex</taxon>
    </lineage>
</organism>
<comment type="caution">
    <text evidence="1">The sequence shown here is derived from an EMBL/GenBank/DDBJ whole genome shotgun (WGS) entry which is preliminary data.</text>
</comment>
<proteinExistence type="predicted"/>
<reference evidence="1" key="1">
    <citation type="journal article" date="2021" name="Environ. Microbiol.">
        <title>Gene family expansions and transcriptome signatures uncover fungal adaptations to wood decay.</title>
        <authorList>
            <person name="Hage H."/>
            <person name="Miyauchi S."/>
            <person name="Viragh M."/>
            <person name="Drula E."/>
            <person name="Min B."/>
            <person name="Chaduli D."/>
            <person name="Navarro D."/>
            <person name="Favel A."/>
            <person name="Norest M."/>
            <person name="Lesage-Meessen L."/>
            <person name="Balint B."/>
            <person name="Merenyi Z."/>
            <person name="de Eugenio L."/>
            <person name="Morin E."/>
            <person name="Martinez A.T."/>
            <person name="Baldrian P."/>
            <person name="Stursova M."/>
            <person name="Martinez M.J."/>
            <person name="Novotny C."/>
            <person name="Magnuson J.K."/>
            <person name="Spatafora J.W."/>
            <person name="Maurice S."/>
            <person name="Pangilinan J."/>
            <person name="Andreopoulos W."/>
            <person name="LaButti K."/>
            <person name="Hundley H."/>
            <person name="Na H."/>
            <person name="Kuo A."/>
            <person name="Barry K."/>
            <person name="Lipzen A."/>
            <person name="Henrissat B."/>
            <person name="Riley R."/>
            <person name="Ahrendt S."/>
            <person name="Nagy L.G."/>
            <person name="Grigoriev I.V."/>
            <person name="Martin F."/>
            <person name="Rosso M.N."/>
        </authorList>
    </citation>
    <scope>NUCLEOTIDE SEQUENCE</scope>
    <source>
        <strain evidence="1">CBS 384.51</strain>
    </source>
</reference>
<accession>A0ACB8ULU0</accession>
<gene>
    <name evidence="1" type="ORF">BDY19DRAFT_917095</name>
</gene>
<sequence>MSHNPWLIDAIIDLDVCRSYRLPGDSAHKRRRISFLCSCQGWHHVCSFLRQR</sequence>
<dbReference type="EMBL" id="MU274900">
    <property type="protein sequence ID" value="KAI0095279.1"/>
    <property type="molecule type" value="Genomic_DNA"/>
</dbReference>
<keyword evidence="2" id="KW-1185">Reference proteome</keyword>
<evidence type="ECO:0000313" key="1">
    <source>
        <dbReference type="EMBL" id="KAI0095279.1"/>
    </source>
</evidence>
<dbReference type="Proteomes" id="UP001055072">
    <property type="component" value="Unassembled WGS sequence"/>
</dbReference>
<name>A0ACB8ULU0_9APHY</name>
<protein>
    <submittedName>
        <fullName evidence="1">Uncharacterized protein</fullName>
    </submittedName>
</protein>
<evidence type="ECO:0000313" key="2">
    <source>
        <dbReference type="Proteomes" id="UP001055072"/>
    </source>
</evidence>